<dbReference type="Pfam" id="PF00107">
    <property type="entry name" value="ADH_zinc_N"/>
    <property type="match status" value="1"/>
</dbReference>
<dbReference type="CDD" id="cd05276">
    <property type="entry name" value="p53_inducible_oxidoreductase"/>
    <property type="match status" value="1"/>
</dbReference>
<accession>A0A8T0IDK7</accession>
<dbReference type="NCBIfam" id="TIGR02824">
    <property type="entry name" value="quinone_pig3"/>
    <property type="match status" value="1"/>
</dbReference>
<evidence type="ECO:0000313" key="4">
    <source>
        <dbReference type="EMBL" id="KAG0581814.1"/>
    </source>
</evidence>
<keyword evidence="5" id="KW-1185">Reference proteome</keyword>
<feature type="domain" description="Enoyl reductase (ER)" evidence="3">
    <location>
        <begin position="68"/>
        <end position="390"/>
    </location>
</feature>
<evidence type="ECO:0000256" key="2">
    <source>
        <dbReference type="ARBA" id="ARBA00023002"/>
    </source>
</evidence>
<comment type="caution">
    <text evidence="4">The sequence shown here is derived from an EMBL/GenBank/DDBJ whole genome shotgun (WGS) entry which is preliminary data.</text>
</comment>
<organism evidence="4 5">
    <name type="scientific">Ceratodon purpureus</name>
    <name type="common">Fire moss</name>
    <name type="synonym">Dicranum purpureum</name>
    <dbReference type="NCBI Taxonomy" id="3225"/>
    <lineage>
        <taxon>Eukaryota</taxon>
        <taxon>Viridiplantae</taxon>
        <taxon>Streptophyta</taxon>
        <taxon>Embryophyta</taxon>
        <taxon>Bryophyta</taxon>
        <taxon>Bryophytina</taxon>
        <taxon>Bryopsida</taxon>
        <taxon>Dicranidae</taxon>
        <taxon>Pseudoditrichales</taxon>
        <taxon>Ditrichaceae</taxon>
        <taxon>Ceratodon</taxon>
    </lineage>
</organism>
<dbReference type="InterPro" id="IPR013154">
    <property type="entry name" value="ADH-like_N"/>
</dbReference>
<dbReference type="InterPro" id="IPR014189">
    <property type="entry name" value="Quinone_OxRdtase_PIG3"/>
</dbReference>
<keyword evidence="2" id="KW-0560">Oxidoreductase</keyword>
<protein>
    <recommendedName>
        <fullName evidence="3">Enoyl reductase (ER) domain-containing protein</fullName>
    </recommendedName>
</protein>
<evidence type="ECO:0000256" key="1">
    <source>
        <dbReference type="ARBA" id="ARBA00022857"/>
    </source>
</evidence>
<name>A0A8T0IDK7_CERPU</name>
<evidence type="ECO:0000259" key="3">
    <source>
        <dbReference type="SMART" id="SM00829"/>
    </source>
</evidence>
<dbReference type="GO" id="GO:0070402">
    <property type="term" value="F:NADPH binding"/>
    <property type="evidence" value="ECO:0007669"/>
    <property type="project" value="TreeGrafter"/>
</dbReference>
<proteinExistence type="predicted"/>
<keyword evidence="1" id="KW-0521">NADP</keyword>
<dbReference type="SMART" id="SM00829">
    <property type="entry name" value="PKS_ER"/>
    <property type="match status" value="1"/>
</dbReference>
<dbReference type="InterPro" id="IPR011032">
    <property type="entry name" value="GroES-like_sf"/>
</dbReference>
<dbReference type="GO" id="GO:0016651">
    <property type="term" value="F:oxidoreductase activity, acting on NAD(P)H"/>
    <property type="evidence" value="ECO:0007669"/>
    <property type="project" value="TreeGrafter"/>
</dbReference>
<dbReference type="Proteomes" id="UP000822688">
    <property type="component" value="Chromosome 3"/>
</dbReference>
<sequence length="413" mass="44386">MELAVINHPGLGAIMDPIININKPKQPDSPDDGIYPDPKEPIKLPVIVGKPVPVPTPLMGAIRIRMPGGPEVLEYRSVTTPSLKRGEVLIRVTAASVNKYDVMLRKGLIAAAPGDNIYPGLDCAGVIEKLGPGATKWKVGDEVAALLSGGGYATKAVTHEDLCLPIPRGLTASDAASLPEVACSIILSIFTYPGMANNTPRKEPLRVLITGGSTGIGTLAIQFAKAKGCKVYCTTSTEDKAIKCEALGAHIAINYNEQDFADRIWRDTLNTNEPGVDMVLDVVGAPWTSQNLRILKREGILFMVGMRSGRVADILIGPVYTKNCSIRPASLRGQSTEARAEVIKNVGEQIWPLIAAKRIKPVIESTFPLEKAVWAHRLIESQLHFGKILLIADPDKVKADDAARPVENTSTCD</sequence>
<evidence type="ECO:0000313" key="5">
    <source>
        <dbReference type="Proteomes" id="UP000822688"/>
    </source>
</evidence>
<dbReference type="SUPFAM" id="SSF50129">
    <property type="entry name" value="GroES-like"/>
    <property type="match status" value="1"/>
</dbReference>
<dbReference type="InterPro" id="IPR013149">
    <property type="entry name" value="ADH-like_C"/>
</dbReference>
<dbReference type="InterPro" id="IPR020843">
    <property type="entry name" value="ER"/>
</dbReference>
<dbReference type="SUPFAM" id="SSF51735">
    <property type="entry name" value="NAD(P)-binding Rossmann-fold domains"/>
    <property type="match status" value="1"/>
</dbReference>
<dbReference type="Gene3D" id="3.40.50.720">
    <property type="entry name" value="NAD(P)-binding Rossmann-like Domain"/>
    <property type="match status" value="1"/>
</dbReference>
<dbReference type="PANTHER" id="PTHR48106">
    <property type="entry name" value="QUINONE OXIDOREDUCTASE PIG3-RELATED"/>
    <property type="match status" value="1"/>
</dbReference>
<dbReference type="PANTHER" id="PTHR48106:SF8">
    <property type="entry name" value="OS02G0805600 PROTEIN"/>
    <property type="match status" value="1"/>
</dbReference>
<reference evidence="4" key="1">
    <citation type="submission" date="2020-06" db="EMBL/GenBank/DDBJ databases">
        <title>WGS assembly of Ceratodon purpureus strain R40.</title>
        <authorList>
            <person name="Carey S.B."/>
            <person name="Jenkins J."/>
            <person name="Shu S."/>
            <person name="Lovell J.T."/>
            <person name="Sreedasyam A."/>
            <person name="Maumus F."/>
            <person name="Tiley G.P."/>
            <person name="Fernandez-Pozo N."/>
            <person name="Barry K."/>
            <person name="Chen C."/>
            <person name="Wang M."/>
            <person name="Lipzen A."/>
            <person name="Daum C."/>
            <person name="Saski C.A."/>
            <person name="Payton A.C."/>
            <person name="Mcbreen J.C."/>
            <person name="Conrad R.E."/>
            <person name="Kollar L.M."/>
            <person name="Olsson S."/>
            <person name="Huttunen S."/>
            <person name="Landis J.B."/>
            <person name="Wickett N.J."/>
            <person name="Johnson M.G."/>
            <person name="Rensing S.A."/>
            <person name="Grimwood J."/>
            <person name="Schmutz J."/>
            <person name="Mcdaniel S.F."/>
        </authorList>
    </citation>
    <scope>NUCLEOTIDE SEQUENCE</scope>
    <source>
        <strain evidence="4">R40</strain>
    </source>
</reference>
<dbReference type="Pfam" id="PF08240">
    <property type="entry name" value="ADH_N"/>
    <property type="match status" value="1"/>
</dbReference>
<dbReference type="InterPro" id="IPR036291">
    <property type="entry name" value="NAD(P)-bd_dom_sf"/>
</dbReference>
<dbReference type="Gene3D" id="3.90.180.10">
    <property type="entry name" value="Medium-chain alcohol dehydrogenases, catalytic domain"/>
    <property type="match status" value="1"/>
</dbReference>
<gene>
    <name evidence="4" type="ORF">KC19_3G011500</name>
</gene>
<dbReference type="EMBL" id="CM026423">
    <property type="protein sequence ID" value="KAG0581814.1"/>
    <property type="molecule type" value="Genomic_DNA"/>
</dbReference>
<dbReference type="AlphaFoldDB" id="A0A8T0IDK7"/>